<accession>A0A2P5CZD9</accession>
<protein>
    <submittedName>
        <fullName evidence="2">Uncharacterized protein</fullName>
    </submittedName>
</protein>
<organism evidence="2 3">
    <name type="scientific">Parasponia andersonii</name>
    <name type="common">Sponia andersonii</name>
    <dbReference type="NCBI Taxonomy" id="3476"/>
    <lineage>
        <taxon>Eukaryota</taxon>
        <taxon>Viridiplantae</taxon>
        <taxon>Streptophyta</taxon>
        <taxon>Embryophyta</taxon>
        <taxon>Tracheophyta</taxon>
        <taxon>Spermatophyta</taxon>
        <taxon>Magnoliopsida</taxon>
        <taxon>eudicotyledons</taxon>
        <taxon>Gunneridae</taxon>
        <taxon>Pentapetalae</taxon>
        <taxon>rosids</taxon>
        <taxon>fabids</taxon>
        <taxon>Rosales</taxon>
        <taxon>Cannabaceae</taxon>
        <taxon>Parasponia</taxon>
    </lineage>
</organism>
<dbReference type="Proteomes" id="UP000237105">
    <property type="component" value="Unassembled WGS sequence"/>
</dbReference>
<comment type="caution">
    <text evidence="2">The sequence shown here is derived from an EMBL/GenBank/DDBJ whole genome shotgun (WGS) entry which is preliminary data.</text>
</comment>
<name>A0A2P5CZD9_PARAD</name>
<dbReference type="EMBL" id="JXTB01000080">
    <property type="protein sequence ID" value="PON66403.1"/>
    <property type="molecule type" value="Genomic_DNA"/>
</dbReference>
<feature type="compositionally biased region" description="Polar residues" evidence="1">
    <location>
        <begin position="20"/>
        <end position="30"/>
    </location>
</feature>
<dbReference type="AlphaFoldDB" id="A0A2P5CZD9"/>
<feature type="region of interest" description="Disordered" evidence="1">
    <location>
        <begin position="20"/>
        <end position="46"/>
    </location>
</feature>
<evidence type="ECO:0000313" key="2">
    <source>
        <dbReference type="EMBL" id="PON66403.1"/>
    </source>
</evidence>
<sequence>MGKFYSAVCASCCHQITGDSWQESRQNPSDAVNRGPNPSGAHLDSQTLCGVGSGSFKRRGTILYLPQRVVCSATSRQAHNTTRLSLSLSLSPFSNFSGNFHGHFPADTHRR</sequence>
<evidence type="ECO:0000313" key="3">
    <source>
        <dbReference type="Proteomes" id="UP000237105"/>
    </source>
</evidence>
<proteinExistence type="predicted"/>
<keyword evidence="3" id="KW-1185">Reference proteome</keyword>
<evidence type="ECO:0000256" key="1">
    <source>
        <dbReference type="SAM" id="MobiDB-lite"/>
    </source>
</evidence>
<reference evidence="3" key="1">
    <citation type="submission" date="2016-06" db="EMBL/GenBank/DDBJ databases">
        <title>Parallel loss of symbiosis genes in relatives of nitrogen-fixing non-legume Parasponia.</title>
        <authorList>
            <person name="Van Velzen R."/>
            <person name="Holmer R."/>
            <person name="Bu F."/>
            <person name="Rutten L."/>
            <person name="Van Zeijl A."/>
            <person name="Liu W."/>
            <person name="Santuari L."/>
            <person name="Cao Q."/>
            <person name="Sharma T."/>
            <person name="Shen D."/>
            <person name="Roswanjaya Y."/>
            <person name="Wardhani T."/>
            <person name="Kalhor M.S."/>
            <person name="Jansen J."/>
            <person name="Van den Hoogen J."/>
            <person name="Gungor B."/>
            <person name="Hartog M."/>
            <person name="Hontelez J."/>
            <person name="Verver J."/>
            <person name="Yang W.-C."/>
            <person name="Schijlen E."/>
            <person name="Repin R."/>
            <person name="Schilthuizen M."/>
            <person name="Schranz E."/>
            <person name="Heidstra R."/>
            <person name="Miyata K."/>
            <person name="Fedorova E."/>
            <person name="Kohlen W."/>
            <person name="Bisseling T."/>
            <person name="Smit S."/>
            <person name="Geurts R."/>
        </authorList>
    </citation>
    <scope>NUCLEOTIDE SEQUENCE [LARGE SCALE GENOMIC DNA]</scope>
    <source>
        <strain evidence="3">cv. WU1-14</strain>
    </source>
</reference>
<dbReference type="OrthoDB" id="10577256at2759"/>
<gene>
    <name evidence="2" type="ORF">PanWU01x14_110580</name>
</gene>